<protein>
    <submittedName>
        <fullName evidence="3">Uncharacterized protein</fullName>
    </submittedName>
</protein>
<organism evidence="3 4">
    <name type="scientific">Populus deltoides</name>
    <name type="common">Eastern poplar</name>
    <name type="synonym">Eastern cottonwood</name>
    <dbReference type="NCBI Taxonomy" id="3696"/>
    <lineage>
        <taxon>Eukaryota</taxon>
        <taxon>Viridiplantae</taxon>
        <taxon>Streptophyta</taxon>
        <taxon>Embryophyta</taxon>
        <taxon>Tracheophyta</taxon>
        <taxon>Spermatophyta</taxon>
        <taxon>Magnoliopsida</taxon>
        <taxon>eudicotyledons</taxon>
        <taxon>Gunneridae</taxon>
        <taxon>Pentapetalae</taxon>
        <taxon>rosids</taxon>
        <taxon>fabids</taxon>
        <taxon>Malpighiales</taxon>
        <taxon>Salicaceae</taxon>
        <taxon>Saliceae</taxon>
        <taxon>Populus</taxon>
    </lineage>
</organism>
<comment type="caution">
    <text evidence="3">The sequence shown here is derived from an EMBL/GenBank/DDBJ whole genome shotgun (WGS) entry which is preliminary data.</text>
</comment>
<keyword evidence="4" id="KW-1185">Reference proteome</keyword>
<proteinExistence type="predicted"/>
<dbReference type="EMBL" id="JACEGQ020000013">
    <property type="protein sequence ID" value="KAH8490833.1"/>
    <property type="molecule type" value="Genomic_DNA"/>
</dbReference>
<feature type="region of interest" description="Disordered" evidence="1">
    <location>
        <begin position="86"/>
        <end position="147"/>
    </location>
</feature>
<evidence type="ECO:0000256" key="2">
    <source>
        <dbReference type="SAM" id="SignalP"/>
    </source>
</evidence>
<feature type="signal peptide" evidence="2">
    <location>
        <begin position="1"/>
        <end position="22"/>
    </location>
</feature>
<gene>
    <name evidence="3" type="ORF">H0E87_023106</name>
</gene>
<evidence type="ECO:0000313" key="4">
    <source>
        <dbReference type="Proteomes" id="UP000807159"/>
    </source>
</evidence>
<keyword evidence="2" id="KW-0732">Signal</keyword>
<evidence type="ECO:0000256" key="1">
    <source>
        <dbReference type="SAM" id="MobiDB-lite"/>
    </source>
</evidence>
<dbReference type="Proteomes" id="UP000807159">
    <property type="component" value="Chromosome 13"/>
</dbReference>
<reference evidence="3" key="1">
    <citation type="journal article" date="2021" name="J. Hered.">
        <title>Genome Assembly of Salicaceae Populus deltoides (Eastern Cottonwood) I-69 Based on Nanopore Sequencing and Hi-C Technologies.</title>
        <authorList>
            <person name="Bai S."/>
            <person name="Wu H."/>
            <person name="Zhang J."/>
            <person name="Pan Z."/>
            <person name="Zhao W."/>
            <person name="Li Z."/>
            <person name="Tong C."/>
        </authorList>
    </citation>
    <scope>NUCLEOTIDE SEQUENCE</scope>
    <source>
        <tissue evidence="3">Leaf</tissue>
    </source>
</reference>
<feature type="chain" id="PRO_5035732461" evidence="2">
    <location>
        <begin position="23"/>
        <end position="147"/>
    </location>
</feature>
<name>A0A8T2XEM7_POPDE</name>
<accession>A0A8T2XEM7</accession>
<dbReference type="AlphaFoldDB" id="A0A8T2XEM7"/>
<feature type="compositionally biased region" description="Acidic residues" evidence="1">
    <location>
        <begin position="93"/>
        <end position="124"/>
    </location>
</feature>
<sequence length="147" mass="16802">MPGKLFLLLMICRYILMLHGFALNLIPQTSLPATWTSPISASYWTKVVPNLSKVQGKLVSRFRVLPNRPIRDELGPIYEAQKEKLSVDVEGYASEEEEEEEVEAEEGSEREAEEEEEEEEEEKEEEQKIVVVEQEEGTENLEKGSTS</sequence>
<evidence type="ECO:0000313" key="3">
    <source>
        <dbReference type="EMBL" id="KAH8490833.1"/>
    </source>
</evidence>